<reference evidence="1 2" key="1">
    <citation type="submission" date="2017-07" db="EMBL/GenBank/DDBJ databases">
        <title>Bifidobacterium novel species.</title>
        <authorList>
            <person name="Lugli G.A."/>
            <person name="Milani C."/>
            <person name="Duranti S."/>
            <person name="Mangifesta M."/>
        </authorList>
    </citation>
    <scope>NUCLEOTIDE SEQUENCE [LARGE SCALE GENOMIC DNA]</scope>
    <source>
        <strain evidence="1 2">45</strain>
    </source>
</reference>
<evidence type="ECO:0000313" key="2">
    <source>
        <dbReference type="Proteomes" id="UP000234855"/>
    </source>
</evidence>
<gene>
    <name evidence="1" type="ORF">Tam1G_0098</name>
</gene>
<comment type="caution">
    <text evidence="1">The sequence shown here is derived from an EMBL/GenBank/DDBJ whole genome shotgun (WGS) entry which is preliminary data.</text>
</comment>
<dbReference type="AlphaFoldDB" id="A0A2N5IV25"/>
<evidence type="ECO:0000313" key="1">
    <source>
        <dbReference type="EMBL" id="PLS25788.1"/>
    </source>
</evidence>
<protein>
    <submittedName>
        <fullName evidence="1">LysR family transcriptional regulator</fullName>
    </submittedName>
</protein>
<sequence length="93" mass="10420">MVNCSLLWVGFTLLVSKVPGVTLIDMEQYTFEEFNTCAANGDLIVARTFGTDIHPMIRTMPVEWNVTIGYGLFYPINPSEAVRLFVDAMTAVR</sequence>
<name>A0A2N5IV25_9BIFI</name>
<dbReference type="EMBL" id="NMWV01000002">
    <property type="protein sequence ID" value="PLS25788.1"/>
    <property type="molecule type" value="Genomic_DNA"/>
</dbReference>
<organism evidence="1 2">
    <name type="scientific">Bifidobacterium imperatoris</name>
    <dbReference type="NCBI Taxonomy" id="2020965"/>
    <lineage>
        <taxon>Bacteria</taxon>
        <taxon>Bacillati</taxon>
        <taxon>Actinomycetota</taxon>
        <taxon>Actinomycetes</taxon>
        <taxon>Bifidobacteriales</taxon>
        <taxon>Bifidobacteriaceae</taxon>
        <taxon>Bifidobacterium</taxon>
    </lineage>
</organism>
<accession>A0A2N5IV25</accession>
<dbReference type="Proteomes" id="UP000234855">
    <property type="component" value="Unassembled WGS sequence"/>
</dbReference>
<proteinExistence type="predicted"/>